<feature type="compositionally biased region" description="Low complexity" evidence="6">
    <location>
        <begin position="1058"/>
        <end position="1073"/>
    </location>
</feature>
<feature type="transmembrane region" description="Helical" evidence="7">
    <location>
        <begin position="12"/>
        <end position="32"/>
    </location>
</feature>
<organism evidence="9 10">
    <name type="scientific">Apolygus lucorum</name>
    <name type="common">Small green plant bug</name>
    <name type="synonym">Lygocoris lucorum</name>
    <dbReference type="NCBI Taxonomy" id="248454"/>
    <lineage>
        <taxon>Eukaryota</taxon>
        <taxon>Metazoa</taxon>
        <taxon>Ecdysozoa</taxon>
        <taxon>Arthropoda</taxon>
        <taxon>Hexapoda</taxon>
        <taxon>Insecta</taxon>
        <taxon>Pterygota</taxon>
        <taxon>Neoptera</taxon>
        <taxon>Paraneoptera</taxon>
        <taxon>Hemiptera</taxon>
        <taxon>Heteroptera</taxon>
        <taxon>Panheteroptera</taxon>
        <taxon>Cimicomorpha</taxon>
        <taxon>Miridae</taxon>
        <taxon>Mirini</taxon>
        <taxon>Apolygus</taxon>
    </lineage>
</organism>
<dbReference type="Gene3D" id="2.20.100.10">
    <property type="entry name" value="Thrombospondin type-1 (TSP1) repeat"/>
    <property type="match status" value="4"/>
</dbReference>
<dbReference type="Proteomes" id="UP000466442">
    <property type="component" value="Linkage Group LG9"/>
</dbReference>
<accession>A0A6A4JM10</accession>
<name>A0A6A4JM10_APOLU</name>
<keyword evidence="2" id="KW-0964">Secreted</keyword>
<dbReference type="FunFam" id="2.20.100.10:FF:000002">
    <property type="entry name" value="Unc-5 netrin receptor C"/>
    <property type="match status" value="1"/>
</dbReference>
<evidence type="ECO:0000313" key="9">
    <source>
        <dbReference type="EMBL" id="KAF6205784.1"/>
    </source>
</evidence>
<proteinExistence type="predicted"/>
<feature type="transmembrane region" description="Helical" evidence="7">
    <location>
        <begin position="894"/>
        <end position="916"/>
    </location>
</feature>
<evidence type="ECO:0000256" key="7">
    <source>
        <dbReference type="SAM" id="Phobius"/>
    </source>
</evidence>
<keyword evidence="7" id="KW-1133">Transmembrane helix</keyword>
<comment type="subcellular location">
    <subcellularLocation>
        <location evidence="1">Secreted</location>
    </subcellularLocation>
</comment>
<dbReference type="InterPro" id="IPR052065">
    <property type="entry name" value="Compl_asym_regulator"/>
</dbReference>
<dbReference type="EMBL" id="WIXP02000009">
    <property type="protein sequence ID" value="KAF6205784.1"/>
    <property type="molecule type" value="Genomic_DNA"/>
</dbReference>
<dbReference type="FunFam" id="2.20.100.10:FF:000001">
    <property type="entry name" value="semaphorin-5A isoform X1"/>
    <property type="match status" value="1"/>
</dbReference>
<evidence type="ECO:0000256" key="1">
    <source>
        <dbReference type="ARBA" id="ARBA00004613"/>
    </source>
</evidence>
<dbReference type="CDD" id="cd00110">
    <property type="entry name" value="LamG"/>
    <property type="match status" value="1"/>
</dbReference>
<keyword evidence="4" id="KW-0677">Repeat</keyword>
<feature type="region of interest" description="Disordered" evidence="6">
    <location>
        <begin position="1007"/>
        <end position="1079"/>
    </location>
</feature>
<evidence type="ECO:0000313" key="10">
    <source>
        <dbReference type="Proteomes" id="UP000466442"/>
    </source>
</evidence>
<keyword evidence="10" id="KW-1185">Reference proteome</keyword>
<keyword evidence="3" id="KW-0732">Signal</keyword>
<evidence type="ECO:0000256" key="5">
    <source>
        <dbReference type="ARBA" id="ARBA00023157"/>
    </source>
</evidence>
<dbReference type="PANTHER" id="PTHR22906:SF43">
    <property type="entry name" value="PROPERDIN"/>
    <property type="match status" value="1"/>
</dbReference>
<keyword evidence="7" id="KW-0472">Membrane</keyword>
<dbReference type="Pfam" id="PF00090">
    <property type="entry name" value="TSP_1"/>
    <property type="match status" value="4"/>
</dbReference>
<dbReference type="AlphaFoldDB" id="A0A6A4JM10"/>
<dbReference type="InterPro" id="IPR036383">
    <property type="entry name" value="TSP1_rpt_sf"/>
</dbReference>
<dbReference type="PROSITE" id="PS50092">
    <property type="entry name" value="TSP1"/>
    <property type="match status" value="4"/>
</dbReference>
<dbReference type="SMART" id="SM00282">
    <property type="entry name" value="LamG"/>
    <property type="match status" value="1"/>
</dbReference>
<dbReference type="PANTHER" id="PTHR22906">
    <property type="entry name" value="PROPERDIN"/>
    <property type="match status" value="1"/>
</dbReference>
<evidence type="ECO:0000256" key="6">
    <source>
        <dbReference type="SAM" id="MobiDB-lite"/>
    </source>
</evidence>
<dbReference type="InterPro" id="IPR001791">
    <property type="entry name" value="Laminin_G"/>
</dbReference>
<evidence type="ECO:0000256" key="4">
    <source>
        <dbReference type="ARBA" id="ARBA00022737"/>
    </source>
</evidence>
<dbReference type="SUPFAM" id="SSF82895">
    <property type="entry name" value="TSP-1 type 1 repeat"/>
    <property type="match status" value="3"/>
</dbReference>
<dbReference type="SUPFAM" id="SSF49899">
    <property type="entry name" value="Concanavalin A-like lectins/glucanases"/>
    <property type="match status" value="2"/>
</dbReference>
<comment type="caution">
    <text evidence="9">The sequence shown here is derived from an EMBL/GenBank/DDBJ whole genome shotgun (WGS) entry which is preliminary data.</text>
</comment>
<dbReference type="Gene3D" id="2.60.120.200">
    <property type="match status" value="2"/>
</dbReference>
<dbReference type="InterPro" id="IPR000884">
    <property type="entry name" value="TSP1_rpt"/>
</dbReference>
<feature type="compositionally biased region" description="Polar residues" evidence="6">
    <location>
        <begin position="1022"/>
        <end position="1039"/>
    </location>
</feature>
<reference evidence="9" key="1">
    <citation type="journal article" date="2021" name="Mol. Ecol. Resour.">
        <title>Apolygus lucorum genome provides insights into omnivorousness and mesophyll feeding.</title>
        <authorList>
            <person name="Liu Y."/>
            <person name="Liu H."/>
            <person name="Wang H."/>
            <person name="Huang T."/>
            <person name="Liu B."/>
            <person name="Yang B."/>
            <person name="Yin L."/>
            <person name="Li B."/>
            <person name="Zhang Y."/>
            <person name="Zhang S."/>
            <person name="Jiang F."/>
            <person name="Zhang X."/>
            <person name="Ren Y."/>
            <person name="Wang B."/>
            <person name="Wang S."/>
            <person name="Lu Y."/>
            <person name="Wu K."/>
            <person name="Fan W."/>
            <person name="Wang G."/>
        </authorList>
    </citation>
    <scope>NUCLEOTIDE SEQUENCE</scope>
    <source>
        <strain evidence="9">12Hb</strain>
    </source>
</reference>
<keyword evidence="5" id="KW-1015">Disulfide bond</keyword>
<feature type="domain" description="Laminin G" evidence="8">
    <location>
        <begin position="422"/>
        <end position="547"/>
    </location>
</feature>
<dbReference type="SMART" id="SM00209">
    <property type="entry name" value="TSP1"/>
    <property type="match status" value="4"/>
</dbReference>
<dbReference type="PRINTS" id="PR01705">
    <property type="entry name" value="TSP1REPEAT"/>
</dbReference>
<dbReference type="InterPro" id="IPR013320">
    <property type="entry name" value="ConA-like_dom_sf"/>
</dbReference>
<evidence type="ECO:0000256" key="3">
    <source>
        <dbReference type="ARBA" id="ARBA00022729"/>
    </source>
</evidence>
<dbReference type="OrthoDB" id="446173at2759"/>
<keyword evidence="7" id="KW-0812">Transmembrane</keyword>
<evidence type="ECO:0000259" key="8">
    <source>
        <dbReference type="SMART" id="SM00282"/>
    </source>
</evidence>
<gene>
    <name evidence="9" type="ORF">GE061_019958</name>
</gene>
<sequence>MGSDIDHFTGTFSLVFVLTAILVIHRSLYCLASSRILTHSLDVNSILSKTVFCALDLERVNCPEDGSWSNWGPWGECHGTCGQTGLRHRYRTCTNPAPSRNGEYCPGPSSESKLCRLNGCTISQYREAAQCNDFRLEQFEVLDDVHALYPSLSSRCVEAECHYEIVERVLGDDADEYWNALHCVKHNSGCPEYGGWSSWTVYSDCTAYCGQGHHVQCRSCTNPIPVSEKYGCRGENCSFSPCSGSKCDIMLHGRWNDWSPWSECSVSCGQGLQERRRSCIHGKHTSVEPTMPHSHEHTTSLPLCYNYMRNKRNLDAVIISRDVCTGPYKDLRPCYIAECPVDGEWSEWEPWSQCSTECSLGLQSRSRACSSPPPMNGGETCVGPVTWIRHCFNAPCLEVDHGSAFFRGDGSLNYYKTSYPTRLLHLYIRFKASGKRGELVRRDSGPCIKKSECTFVKLYLNAGHVVLRARVGVCPLVLATYRPIMIGAWTRVLVTVSNSGAAMRIDDSDSYYRGQFNCLVISPNFDGVMTVGQEFRGEISNLVVNYVPRYLKAGNSSRDHQQLMMGHVKINLAPFSAFNVFYNEGEGEEKILTLDNMIFAPCLKKSTSWSIKLVVKTENQDGALMVIKDYYRAKYLILMFEPYRVVVQLEDGICIMEVYHLVEHHVGEWMLINIDYDQDASIGLEVNGGPRKEMVASITDTTLSCVDNIMIGDVARLLSEPGRNKAGKHTTYLRSMKGKLAYLSVDGIEIDLTRLPSESVKVRNQLSSEAASISKNYVEYTVEKGQLFELGCMYFFDESSKDIFARVNWNYSGPTWLYSTIPIVPNKRMSWGGTYDIQDKKFLTILSSKVYTKESIEGFYSCWLPSNAKTQNSPIVVTFGVTVLVHEMKGSRYLIVNGLGIVLLLILLIASSTLLFEYFSGLFDGMGLNTKYTNTKCIDKELRYILFHSPDLQDNFGVKNKLVKHIEKFNKLLEEDKWKNRRVPQKCGSRTKNALISRFLACTQRSNKSSPRSYAPSGGTGTYSSRGVSPLQSPCSDQCTRYDLLYDSPRSPKTVTFSSSTEISKSRKSSLSMRRSKAQ</sequence>
<protein>
    <recommendedName>
        <fullName evidence="8">Laminin G domain-containing protein</fullName>
    </recommendedName>
</protein>
<evidence type="ECO:0000256" key="2">
    <source>
        <dbReference type="ARBA" id="ARBA00022525"/>
    </source>
</evidence>